<organism evidence="1">
    <name type="scientific">viral metagenome</name>
    <dbReference type="NCBI Taxonomy" id="1070528"/>
    <lineage>
        <taxon>unclassified sequences</taxon>
        <taxon>metagenomes</taxon>
        <taxon>organismal metagenomes</taxon>
    </lineage>
</organism>
<dbReference type="AlphaFoldDB" id="A0A6M3IGU3"/>
<gene>
    <name evidence="1" type="ORF">MM415B01803_0019</name>
</gene>
<accession>A0A6M3IGU3</accession>
<protein>
    <submittedName>
        <fullName evidence="1">Uncharacterized protein</fullName>
    </submittedName>
</protein>
<proteinExistence type="predicted"/>
<name>A0A6M3IGU3_9ZZZZ</name>
<sequence>MLTESIEVKSKGQIIEGSPFVYEYPADLEEAVTVDGDEKVYKLFIQQRKIRFMDSKRREITGGGLPKQIVEALKAADPAKLAAIAEALGVDLGIN</sequence>
<reference evidence="1" key="1">
    <citation type="submission" date="2020-03" db="EMBL/GenBank/DDBJ databases">
        <title>The deep terrestrial virosphere.</title>
        <authorList>
            <person name="Holmfeldt K."/>
            <person name="Nilsson E."/>
            <person name="Simone D."/>
            <person name="Lopez-Fernandez M."/>
            <person name="Wu X."/>
            <person name="de Brujin I."/>
            <person name="Lundin D."/>
            <person name="Andersson A."/>
            <person name="Bertilsson S."/>
            <person name="Dopson M."/>
        </authorList>
    </citation>
    <scope>NUCLEOTIDE SEQUENCE</scope>
    <source>
        <strain evidence="1">MM415B01803</strain>
    </source>
</reference>
<dbReference type="EMBL" id="MT141236">
    <property type="protein sequence ID" value="QJA56740.1"/>
    <property type="molecule type" value="Genomic_DNA"/>
</dbReference>
<evidence type="ECO:0000313" key="1">
    <source>
        <dbReference type="EMBL" id="QJA56740.1"/>
    </source>
</evidence>